<name>A2ERY0_TRIV3</name>
<keyword evidence="1" id="KW-1133">Transmembrane helix</keyword>
<dbReference type="AlphaFoldDB" id="A2ERY0"/>
<evidence type="ECO:0000313" key="3">
    <source>
        <dbReference type="Proteomes" id="UP000001542"/>
    </source>
</evidence>
<dbReference type="InParanoid" id="A2ERY0"/>
<dbReference type="VEuPathDB" id="TrichDB:TVAG_233110"/>
<keyword evidence="3" id="KW-1185">Reference proteome</keyword>
<dbReference type="Proteomes" id="UP000001542">
    <property type="component" value="Unassembled WGS sequence"/>
</dbReference>
<gene>
    <name evidence="2" type="ORF">TVAG_233110</name>
</gene>
<dbReference type="InterPro" id="IPR016024">
    <property type="entry name" value="ARM-type_fold"/>
</dbReference>
<dbReference type="RefSeq" id="XP_001316798.1">
    <property type="nucleotide sequence ID" value="XM_001316763.1"/>
</dbReference>
<keyword evidence="1" id="KW-0812">Transmembrane</keyword>
<dbReference type="SUPFAM" id="SSF48371">
    <property type="entry name" value="ARM repeat"/>
    <property type="match status" value="1"/>
</dbReference>
<proteinExistence type="predicted"/>
<protein>
    <submittedName>
        <fullName evidence="2">Uncharacterized protein</fullName>
    </submittedName>
</protein>
<dbReference type="KEGG" id="tva:4762438"/>
<dbReference type="EMBL" id="DS113471">
    <property type="protein sequence ID" value="EAY04575.1"/>
    <property type="molecule type" value="Genomic_DNA"/>
</dbReference>
<feature type="transmembrane region" description="Helical" evidence="1">
    <location>
        <begin position="66"/>
        <end position="87"/>
    </location>
</feature>
<dbReference type="OrthoDB" id="10639091at2759"/>
<keyword evidence="1" id="KW-0472">Membrane</keyword>
<reference evidence="2" key="2">
    <citation type="journal article" date="2007" name="Science">
        <title>Draft genome sequence of the sexually transmitted pathogen Trichomonas vaginalis.</title>
        <authorList>
            <person name="Carlton J.M."/>
            <person name="Hirt R.P."/>
            <person name="Silva J.C."/>
            <person name="Delcher A.L."/>
            <person name="Schatz M."/>
            <person name="Zhao Q."/>
            <person name="Wortman J.R."/>
            <person name="Bidwell S.L."/>
            <person name="Alsmark U.C.M."/>
            <person name="Besteiro S."/>
            <person name="Sicheritz-Ponten T."/>
            <person name="Noel C.J."/>
            <person name="Dacks J.B."/>
            <person name="Foster P.G."/>
            <person name="Simillion C."/>
            <person name="Van de Peer Y."/>
            <person name="Miranda-Saavedra D."/>
            <person name="Barton G.J."/>
            <person name="Westrop G.D."/>
            <person name="Mueller S."/>
            <person name="Dessi D."/>
            <person name="Fiori P.L."/>
            <person name="Ren Q."/>
            <person name="Paulsen I."/>
            <person name="Zhang H."/>
            <person name="Bastida-Corcuera F.D."/>
            <person name="Simoes-Barbosa A."/>
            <person name="Brown M.T."/>
            <person name="Hayes R.D."/>
            <person name="Mukherjee M."/>
            <person name="Okumura C.Y."/>
            <person name="Schneider R."/>
            <person name="Smith A.J."/>
            <person name="Vanacova S."/>
            <person name="Villalvazo M."/>
            <person name="Haas B.J."/>
            <person name="Pertea M."/>
            <person name="Feldblyum T.V."/>
            <person name="Utterback T.R."/>
            <person name="Shu C.L."/>
            <person name="Osoegawa K."/>
            <person name="de Jong P.J."/>
            <person name="Hrdy I."/>
            <person name="Horvathova L."/>
            <person name="Zubacova Z."/>
            <person name="Dolezal P."/>
            <person name="Malik S.B."/>
            <person name="Logsdon J.M. Jr."/>
            <person name="Henze K."/>
            <person name="Gupta A."/>
            <person name="Wang C.C."/>
            <person name="Dunne R.L."/>
            <person name="Upcroft J.A."/>
            <person name="Upcroft P."/>
            <person name="White O."/>
            <person name="Salzberg S.L."/>
            <person name="Tang P."/>
            <person name="Chiu C.-H."/>
            <person name="Lee Y.-S."/>
            <person name="Embley T.M."/>
            <person name="Coombs G.H."/>
            <person name="Mottram J.C."/>
            <person name="Tachezy J."/>
            <person name="Fraser-Liggett C.M."/>
            <person name="Johnson P.J."/>
        </authorList>
    </citation>
    <scope>NUCLEOTIDE SEQUENCE [LARGE SCALE GENOMIC DNA]</scope>
    <source>
        <strain evidence="2">G3</strain>
    </source>
</reference>
<evidence type="ECO:0000313" key="2">
    <source>
        <dbReference type="EMBL" id="EAY04575.1"/>
    </source>
</evidence>
<sequence>MNHAYGSAGWLPLYITETNSIYESITVSSDLPNATILGPNSNFTEIRLNGHPAKQFDVSSCTNYDFLGWVVGIINTVTVSRLIFYSLENLDTQKLSFLSNFDNYVPKTIYPFIFLPDINSDMILTNGYCILSTKFLSTYSDFNSFIPIPTTYHLVAAICYALTFNEYGRNIYFKPSLTWFYVGMMSFAASNNMIYILGSNEIDAYNYTLLRYLYRAGKIEKDYNEFKAFEWNIQSKHRIQALFIVNVIFTFIDESKYDSFIRSIPEYINYEILINYLAQVIENPADFIDFWLSPRILPVIRVNFDYEINKKFKSLGNANVMTFLLTKSDSIPIYASCTINFFCQTVGYIEDVILNLNGETKTSISFHKKRIRKVSSSSQPTPVDSILFALIESNPRIPVIFLHDFNPTFLVNIVKSYKSSVFSQHEALMSLNRFLLNCGEEGTEVLDYFKEILDDSSVFYSLKCHVLKILADICFQENFSRLQEVSRKIFVDFFLNKIAAPDSLSLQDVDSIHPSVVISVFDGLVRFGQVNGRFTSYDYLMNSVLQSSGTMLEPYFIQQLENVHLLNKKESKELSSFLLEIIKGTEDPMLQIIAINSCRRFCDKTKPDIKEELVNTFLGIIDNRSLHSSVRQAIARLIVSMQPELSAIAMLTVINGEFESENPDYLLIENVLSYLIYAIPSWGDFVKRATREHSNMSDIFEYIRIIMGFSMNAYTSIASKCEKLYNILFEKKWKITYIPDGLIKSTKIDYANDFDEGFFSDDNLD</sequence>
<accession>A2ERY0</accession>
<organism evidence="2 3">
    <name type="scientific">Trichomonas vaginalis (strain ATCC PRA-98 / G3)</name>
    <dbReference type="NCBI Taxonomy" id="412133"/>
    <lineage>
        <taxon>Eukaryota</taxon>
        <taxon>Metamonada</taxon>
        <taxon>Parabasalia</taxon>
        <taxon>Trichomonadida</taxon>
        <taxon>Trichomonadidae</taxon>
        <taxon>Trichomonas</taxon>
    </lineage>
</organism>
<evidence type="ECO:0000256" key="1">
    <source>
        <dbReference type="SAM" id="Phobius"/>
    </source>
</evidence>
<dbReference type="VEuPathDB" id="TrichDB:TVAGG3_0486560"/>
<feature type="transmembrane region" description="Helical" evidence="1">
    <location>
        <begin position="179"/>
        <end position="198"/>
    </location>
</feature>
<reference evidence="2" key="1">
    <citation type="submission" date="2006-10" db="EMBL/GenBank/DDBJ databases">
        <authorList>
            <person name="Amadeo P."/>
            <person name="Zhao Q."/>
            <person name="Wortman J."/>
            <person name="Fraser-Liggett C."/>
            <person name="Carlton J."/>
        </authorList>
    </citation>
    <scope>NUCLEOTIDE SEQUENCE</scope>
    <source>
        <strain evidence="2">G3</strain>
    </source>
</reference>